<feature type="domain" description="ENTH" evidence="3">
    <location>
        <begin position="1"/>
        <end position="125"/>
    </location>
</feature>
<dbReference type="GO" id="GO:0072583">
    <property type="term" value="P:clathrin-dependent endocytosis"/>
    <property type="evidence" value="ECO:0007669"/>
    <property type="project" value="InterPro"/>
</dbReference>
<dbReference type="SUPFAM" id="SSF89009">
    <property type="entry name" value="GAT-like domain"/>
    <property type="match status" value="1"/>
</dbReference>
<feature type="compositionally biased region" description="Low complexity" evidence="2">
    <location>
        <begin position="375"/>
        <end position="399"/>
    </location>
</feature>
<dbReference type="InterPro" id="IPR045192">
    <property type="entry name" value="AP180-like"/>
</dbReference>
<evidence type="ECO:0000256" key="2">
    <source>
        <dbReference type="SAM" id="MobiDB-lite"/>
    </source>
</evidence>
<dbReference type="InterPro" id="IPR014712">
    <property type="entry name" value="ANTH_dom_sf"/>
</dbReference>
<dbReference type="InterPro" id="IPR013809">
    <property type="entry name" value="ENTH"/>
</dbReference>
<feature type="compositionally biased region" description="Polar residues" evidence="2">
    <location>
        <begin position="452"/>
        <end position="474"/>
    </location>
</feature>
<evidence type="ECO:0000313" key="4">
    <source>
        <dbReference type="EMBL" id="CEP60218.1"/>
    </source>
</evidence>
<dbReference type="PROSITE" id="PS50942">
    <property type="entry name" value="ENTH"/>
    <property type="match status" value="1"/>
</dbReference>
<feature type="compositionally biased region" description="Polar residues" evidence="2">
    <location>
        <begin position="401"/>
        <end position="434"/>
    </location>
</feature>
<dbReference type="GO" id="GO:0005546">
    <property type="term" value="F:phosphatidylinositol-4,5-bisphosphate binding"/>
    <property type="evidence" value="ECO:0007669"/>
    <property type="project" value="TreeGrafter"/>
</dbReference>
<dbReference type="SUPFAM" id="SSF48464">
    <property type="entry name" value="ENTH/VHS domain"/>
    <property type="match status" value="1"/>
</dbReference>
<dbReference type="GO" id="GO:0005905">
    <property type="term" value="C:clathrin-coated pit"/>
    <property type="evidence" value="ECO:0007669"/>
    <property type="project" value="TreeGrafter"/>
</dbReference>
<dbReference type="GeneID" id="34683594"/>
<dbReference type="GO" id="GO:0006900">
    <property type="term" value="P:vesicle budding from membrane"/>
    <property type="evidence" value="ECO:0007669"/>
    <property type="project" value="TreeGrafter"/>
</dbReference>
<dbReference type="GO" id="GO:0032050">
    <property type="term" value="F:clathrin heavy chain binding"/>
    <property type="evidence" value="ECO:0007669"/>
    <property type="project" value="TreeGrafter"/>
</dbReference>
<keyword evidence="1" id="KW-0175">Coiled coil</keyword>
<dbReference type="PANTHER" id="PTHR22951">
    <property type="entry name" value="CLATHRIN ASSEMBLY PROTEIN"/>
    <property type="match status" value="1"/>
</dbReference>
<dbReference type="EMBL" id="LN736360">
    <property type="protein sequence ID" value="CEP60218.1"/>
    <property type="molecule type" value="Genomic_DNA"/>
</dbReference>
<proteinExistence type="predicted"/>
<evidence type="ECO:0000256" key="1">
    <source>
        <dbReference type="SAM" id="Coils"/>
    </source>
</evidence>
<evidence type="ECO:0000259" key="3">
    <source>
        <dbReference type="PROSITE" id="PS50942"/>
    </source>
</evidence>
<feature type="compositionally biased region" description="Polar residues" evidence="2">
    <location>
        <begin position="347"/>
        <end position="363"/>
    </location>
</feature>
<dbReference type="InterPro" id="IPR008942">
    <property type="entry name" value="ENTH_VHS"/>
</dbReference>
<dbReference type="SMART" id="SM00273">
    <property type="entry name" value="ENTH"/>
    <property type="match status" value="1"/>
</dbReference>
<keyword evidence="5" id="KW-1185">Reference proteome</keyword>
<evidence type="ECO:0000313" key="5">
    <source>
        <dbReference type="Proteomes" id="UP000054304"/>
    </source>
</evidence>
<dbReference type="GO" id="GO:0005545">
    <property type="term" value="F:1-phosphatidylinositol binding"/>
    <property type="evidence" value="ECO:0007669"/>
    <property type="project" value="InterPro"/>
</dbReference>
<accession>A0A0C7MKA1</accession>
<dbReference type="Proteomes" id="UP000054304">
    <property type="component" value="Unassembled WGS sequence"/>
</dbReference>
<feature type="coiled-coil region" evidence="1">
    <location>
        <begin position="275"/>
        <end position="302"/>
    </location>
</feature>
<dbReference type="HOGENOM" id="CLU_025901_0_0_1"/>
<dbReference type="InterPro" id="IPR011417">
    <property type="entry name" value="ANTH_dom"/>
</dbReference>
<dbReference type="Pfam" id="PF07651">
    <property type="entry name" value="ANTH"/>
    <property type="match status" value="1"/>
</dbReference>
<feature type="region of interest" description="Disordered" evidence="2">
    <location>
        <begin position="338"/>
        <end position="363"/>
    </location>
</feature>
<protein>
    <submittedName>
        <fullName evidence="4">LALA0S01e05710g1_1</fullName>
    </submittedName>
</protein>
<gene>
    <name evidence="4" type="ORF">LALA0_S01e05710g</name>
</gene>
<dbReference type="GO" id="GO:0048268">
    <property type="term" value="P:clathrin coat assembly"/>
    <property type="evidence" value="ECO:0007669"/>
    <property type="project" value="InterPro"/>
</dbReference>
<dbReference type="GO" id="GO:0030136">
    <property type="term" value="C:clathrin-coated vesicle"/>
    <property type="evidence" value="ECO:0007669"/>
    <property type="project" value="InterPro"/>
</dbReference>
<organism evidence="4 5">
    <name type="scientific">Lachancea lanzarotensis</name>
    <dbReference type="NCBI Taxonomy" id="1245769"/>
    <lineage>
        <taxon>Eukaryota</taxon>
        <taxon>Fungi</taxon>
        <taxon>Dikarya</taxon>
        <taxon>Ascomycota</taxon>
        <taxon>Saccharomycotina</taxon>
        <taxon>Saccharomycetes</taxon>
        <taxon>Saccharomycetales</taxon>
        <taxon>Saccharomycetaceae</taxon>
        <taxon>Lachancea</taxon>
    </lineage>
</organism>
<sequence length="657" mass="73937">MTTYQKLVKGATKIKMAPPKAKYVDPILLGTSEPQNFREIMHALEGRVLDTAWTIVYKSLILVHVMIREGEIDVTIKYLSKHLEFFQLKDVFHSKLSSGDLQALRRYRDYLQCRSEQYANIGKDYVRDGSANLKAPVAEEPQKALNHVESLELQVTALVKNRYSQYDLGNDLLMTAFRLLVQDLLVLYNALNEGIITLLESFFELTHQNAERTLKLYKRFVELTDVVVKYLKTGKAVGLKIPVIKHITTKLIRSLEEHLRDDVNKAQTFSADDKRTPAQRELEQIREQKKLLEQQLRSQQQMVISPTIPQQQTGYNPFSNGFTFEQTPVIVQHTSNPFMAQAPPQGASPQVAQQTGLQEVQRHSTQGLGLQYQNTQLPQQPPAGLQQQNTQFPQQSPGQGLQYQNTQFPQQSPAGLQHQNIQFPQQSPGQGLQYQNTQFQQQSPGQGLQYQNTQFPQQSPAQGLQYQHTQVPQQSPVTLQAQNTSQMPHQQPPTNPTGFYSTNAHITPNYTGAGFGGYSGPVQPPVADTQVAMPTGSKNPFSLDNVARARDERETFNPFSQANQQTGIAHASATANTNPFGQGQMQGQFQDRPHTFGGLENLPTVPVFSHTTQQQQQQQQQQHVYGQSYGPQGSQQLQYPGQPQQPYRSEGPNLIDI</sequence>
<dbReference type="RefSeq" id="XP_022626463.1">
    <property type="nucleotide sequence ID" value="XM_022774358.1"/>
</dbReference>
<dbReference type="Gene3D" id="1.20.58.150">
    <property type="entry name" value="ANTH domain"/>
    <property type="match status" value="1"/>
</dbReference>
<dbReference type="GO" id="GO:0000149">
    <property type="term" value="F:SNARE binding"/>
    <property type="evidence" value="ECO:0007669"/>
    <property type="project" value="TreeGrafter"/>
</dbReference>
<feature type="region of interest" description="Disordered" evidence="2">
    <location>
        <begin position="611"/>
        <end position="657"/>
    </location>
</feature>
<name>A0A0C7MKA1_9SACH</name>
<dbReference type="OrthoDB" id="44015at2759"/>
<dbReference type="STRING" id="1245769.A0A0C7MKA1"/>
<reference evidence="4 5" key="1">
    <citation type="submission" date="2014-12" db="EMBL/GenBank/DDBJ databases">
        <authorList>
            <person name="Neuveglise Cecile"/>
        </authorList>
    </citation>
    <scope>NUCLEOTIDE SEQUENCE [LARGE SCALE GENOMIC DNA]</scope>
    <source>
        <strain evidence="4 5">CBS 12615</strain>
    </source>
</reference>
<dbReference type="Gene3D" id="1.25.40.90">
    <property type="match status" value="1"/>
</dbReference>
<dbReference type="AlphaFoldDB" id="A0A0C7MKA1"/>
<dbReference type="CDD" id="cd16988">
    <property type="entry name" value="ANTH_N_YAP180"/>
    <property type="match status" value="1"/>
</dbReference>
<feature type="compositionally biased region" description="Low complexity" evidence="2">
    <location>
        <begin position="613"/>
        <end position="647"/>
    </location>
</feature>
<feature type="compositionally biased region" description="Low complexity" evidence="2">
    <location>
        <begin position="435"/>
        <end position="451"/>
    </location>
</feature>
<dbReference type="PANTHER" id="PTHR22951:SF5">
    <property type="entry name" value="PHOSPHATIDYLINOSITOL-BINDING CLATHRIN ASSEMBLY PROTEIN LAP"/>
    <property type="match status" value="1"/>
</dbReference>
<feature type="region of interest" description="Disordered" evidence="2">
    <location>
        <begin position="375"/>
        <end position="474"/>
    </location>
</feature>